<feature type="domain" description="SnoaL-like" evidence="1">
    <location>
        <begin position="15"/>
        <end position="103"/>
    </location>
</feature>
<evidence type="ECO:0000259" key="1">
    <source>
        <dbReference type="Pfam" id="PF13577"/>
    </source>
</evidence>
<dbReference type="OrthoDB" id="4713913at2"/>
<evidence type="ECO:0000313" key="2">
    <source>
        <dbReference type="EMBL" id="PLW68870.1"/>
    </source>
</evidence>
<dbReference type="EMBL" id="PKUS01000010">
    <property type="protein sequence ID" value="PLW68870.1"/>
    <property type="molecule type" value="Genomic_DNA"/>
</dbReference>
<reference evidence="2 3" key="1">
    <citation type="submission" date="2018-01" db="EMBL/GenBank/DDBJ databases">
        <title>The draft genome sequence of Halioglobus lutimaris HF004.</title>
        <authorList>
            <person name="Du Z.-J."/>
            <person name="Shi M.-J."/>
        </authorList>
    </citation>
    <scope>NUCLEOTIDE SEQUENCE [LARGE SCALE GENOMIC DNA]</scope>
    <source>
        <strain evidence="2 3">HF004</strain>
    </source>
</reference>
<comment type="caution">
    <text evidence="2">The sequence shown here is derived from an EMBL/GenBank/DDBJ whole genome shotgun (WGS) entry which is preliminary data.</text>
</comment>
<evidence type="ECO:0000313" key="3">
    <source>
        <dbReference type="Proteomes" id="UP000235005"/>
    </source>
</evidence>
<dbReference type="InterPro" id="IPR037401">
    <property type="entry name" value="SnoaL-like"/>
</dbReference>
<name>A0A2N5X338_9GAMM</name>
<organism evidence="2 3">
    <name type="scientific">Pseudohalioglobus lutimaris</name>
    <dbReference type="NCBI Taxonomy" id="1737061"/>
    <lineage>
        <taxon>Bacteria</taxon>
        <taxon>Pseudomonadati</taxon>
        <taxon>Pseudomonadota</taxon>
        <taxon>Gammaproteobacteria</taxon>
        <taxon>Cellvibrionales</taxon>
        <taxon>Halieaceae</taxon>
        <taxon>Pseudohalioglobus</taxon>
    </lineage>
</organism>
<dbReference type="Proteomes" id="UP000235005">
    <property type="component" value="Unassembled WGS sequence"/>
</dbReference>
<dbReference type="Pfam" id="PF13577">
    <property type="entry name" value="SnoaL_4"/>
    <property type="match status" value="1"/>
</dbReference>
<dbReference type="RefSeq" id="WP_076001321.1">
    <property type="nucleotide sequence ID" value="NZ_PKUS01000010.1"/>
</dbReference>
<dbReference type="AlphaFoldDB" id="A0A2N5X338"/>
<proteinExistence type="predicted"/>
<accession>A0A2N5X338</accession>
<dbReference type="InterPro" id="IPR032710">
    <property type="entry name" value="NTF2-like_dom_sf"/>
</dbReference>
<keyword evidence="3" id="KW-1185">Reference proteome</keyword>
<gene>
    <name evidence="2" type="ORF">C0039_09590</name>
</gene>
<sequence>MGRWTRDELEHAFDRYQAAALKGAQEGDWRDWADMFTVDATYFEHQYGRFWGRENIYQWISKTMGAFPASSMTAFPIRWYSIDEDKGWVICEVLNRMQDLGDGQIYEEPNLTVLHYAGNGLFSYEEDAYDRKRMGEMIVRWLKTKERLEQA</sequence>
<protein>
    <recommendedName>
        <fullName evidence="1">SnoaL-like domain-containing protein</fullName>
    </recommendedName>
</protein>
<dbReference type="SUPFAM" id="SSF54427">
    <property type="entry name" value="NTF2-like"/>
    <property type="match status" value="1"/>
</dbReference>
<dbReference type="Gene3D" id="3.10.450.50">
    <property type="match status" value="1"/>
</dbReference>